<protein>
    <submittedName>
        <fullName evidence="1 3">Uncharacterized protein</fullName>
    </submittedName>
</protein>
<evidence type="ECO:0000313" key="3">
    <source>
        <dbReference type="WBParaSite" id="BTMF_0001657301-mRNA-1"/>
    </source>
</evidence>
<reference evidence="3" key="1">
    <citation type="submission" date="2017-02" db="UniProtKB">
        <authorList>
            <consortium name="WormBaseParasite"/>
        </authorList>
    </citation>
    <scope>IDENTIFICATION</scope>
</reference>
<accession>A0A0R3R963</accession>
<evidence type="ECO:0000313" key="1">
    <source>
        <dbReference type="EMBL" id="VDO49955.1"/>
    </source>
</evidence>
<dbReference type="EMBL" id="UZAG01021311">
    <property type="protein sequence ID" value="VDO49955.1"/>
    <property type="molecule type" value="Genomic_DNA"/>
</dbReference>
<gene>
    <name evidence="1" type="ORF">BTMF_LOCUS14549</name>
</gene>
<sequence>MLFGAVSEDSLKYRKKVFNNATGWYYCELSLSPARDTSVSYHTTLEISYWRKLCRSH</sequence>
<evidence type="ECO:0000313" key="2">
    <source>
        <dbReference type="Proteomes" id="UP000280834"/>
    </source>
</evidence>
<name>A0A0R3R963_9BILA</name>
<dbReference type="Proteomes" id="UP000280834">
    <property type="component" value="Unassembled WGS sequence"/>
</dbReference>
<keyword evidence="2" id="KW-1185">Reference proteome</keyword>
<organism evidence="3">
    <name type="scientific">Brugia timori</name>
    <dbReference type="NCBI Taxonomy" id="42155"/>
    <lineage>
        <taxon>Eukaryota</taxon>
        <taxon>Metazoa</taxon>
        <taxon>Ecdysozoa</taxon>
        <taxon>Nematoda</taxon>
        <taxon>Chromadorea</taxon>
        <taxon>Rhabditida</taxon>
        <taxon>Spirurina</taxon>
        <taxon>Spiruromorpha</taxon>
        <taxon>Filarioidea</taxon>
        <taxon>Onchocercidae</taxon>
        <taxon>Brugia</taxon>
    </lineage>
</organism>
<dbReference type="AlphaFoldDB" id="A0A0R3R963"/>
<reference evidence="1 2" key="2">
    <citation type="submission" date="2018-11" db="EMBL/GenBank/DDBJ databases">
        <authorList>
            <consortium name="Pathogen Informatics"/>
        </authorList>
    </citation>
    <scope>NUCLEOTIDE SEQUENCE [LARGE SCALE GENOMIC DNA]</scope>
</reference>
<proteinExistence type="predicted"/>
<dbReference type="WBParaSite" id="BTMF_0001657301-mRNA-1">
    <property type="protein sequence ID" value="BTMF_0001657301-mRNA-1"/>
    <property type="gene ID" value="BTMF_0001657301"/>
</dbReference>